<protein>
    <recommendedName>
        <fullName evidence="12">Branched-chain amino acid ABC transporter permease LivH</fullName>
    </recommendedName>
</protein>
<evidence type="ECO:0000256" key="2">
    <source>
        <dbReference type="ARBA" id="ARBA00022448"/>
    </source>
</evidence>
<proteinExistence type="inferred from homology"/>
<keyword evidence="5 10" id="KW-0812">Transmembrane</keyword>
<keyword evidence="4" id="KW-0997">Cell inner membrane</keyword>
<evidence type="ECO:0000256" key="4">
    <source>
        <dbReference type="ARBA" id="ARBA00022519"/>
    </source>
</evidence>
<feature type="transmembrane region" description="Helical" evidence="10">
    <location>
        <begin position="42"/>
        <end position="63"/>
    </location>
</feature>
<accession>X1W2T6</accession>
<keyword evidence="2" id="KW-0813">Transport</keyword>
<dbReference type="GO" id="GO:0015190">
    <property type="term" value="F:L-leucine transmembrane transporter activity"/>
    <property type="evidence" value="ECO:0007669"/>
    <property type="project" value="TreeGrafter"/>
</dbReference>
<keyword evidence="3" id="KW-1003">Cell membrane</keyword>
<dbReference type="EMBL" id="BARW01036031">
    <property type="protein sequence ID" value="GAJ24270.1"/>
    <property type="molecule type" value="Genomic_DNA"/>
</dbReference>
<feature type="transmembrane region" description="Helical" evidence="10">
    <location>
        <begin position="12"/>
        <end position="35"/>
    </location>
</feature>
<evidence type="ECO:0000256" key="3">
    <source>
        <dbReference type="ARBA" id="ARBA00022475"/>
    </source>
</evidence>
<dbReference type="GO" id="GO:0005886">
    <property type="term" value="C:plasma membrane"/>
    <property type="evidence" value="ECO:0007669"/>
    <property type="project" value="UniProtKB-SubCell"/>
</dbReference>
<dbReference type="InterPro" id="IPR001851">
    <property type="entry name" value="ABC_transp_permease"/>
</dbReference>
<comment type="similarity">
    <text evidence="9">Belongs to the binding-protein-dependent transport system permease family. LivHM subfamily.</text>
</comment>
<keyword evidence="8 10" id="KW-0472">Membrane</keyword>
<evidence type="ECO:0000256" key="5">
    <source>
        <dbReference type="ARBA" id="ARBA00022692"/>
    </source>
</evidence>
<dbReference type="GO" id="GO:0015808">
    <property type="term" value="P:L-alanine transport"/>
    <property type="evidence" value="ECO:0007669"/>
    <property type="project" value="TreeGrafter"/>
</dbReference>
<dbReference type="PANTHER" id="PTHR11795">
    <property type="entry name" value="BRANCHED-CHAIN AMINO ACID TRANSPORT SYSTEM PERMEASE PROTEIN LIVH"/>
    <property type="match status" value="1"/>
</dbReference>
<sequence>MNYFLQQILNTLGWGSILALLAAGYTMTFGIIGLVNFAYGEVFMASAFVAYFALTIFDLPYWMA</sequence>
<dbReference type="GO" id="GO:0042941">
    <property type="term" value="P:D-alanine transmembrane transport"/>
    <property type="evidence" value="ECO:0007669"/>
    <property type="project" value="TreeGrafter"/>
</dbReference>
<comment type="subcellular location">
    <subcellularLocation>
        <location evidence="1">Cell membrane</location>
        <topology evidence="1">Multi-pass membrane protein</topology>
    </subcellularLocation>
</comment>
<evidence type="ECO:0000256" key="10">
    <source>
        <dbReference type="SAM" id="Phobius"/>
    </source>
</evidence>
<dbReference type="GO" id="GO:0015192">
    <property type="term" value="F:L-phenylalanine transmembrane transporter activity"/>
    <property type="evidence" value="ECO:0007669"/>
    <property type="project" value="TreeGrafter"/>
</dbReference>
<reference evidence="11" key="1">
    <citation type="journal article" date="2014" name="Front. Microbiol.">
        <title>High frequency of phylogenetically diverse reductive dehalogenase-homologous genes in deep subseafloor sedimentary metagenomes.</title>
        <authorList>
            <person name="Kawai M."/>
            <person name="Futagami T."/>
            <person name="Toyoda A."/>
            <person name="Takaki Y."/>
            <person name="Nishi S."/>
            <person name="Hori S."/>
            <person name="Arai W."/>
            <person name="Tsubouchi T."/>
            <person name="Morono Y."/>
            <person name="Uchiyama I."/>
            <person name="Ito T."/>
            <person name="Fujiyama A."/>
            <person name="Inagaki F."/>
            <person name="Takami H."/>
        </authorList>
    </citation>
    <scope>NUCLEOTIDE SEQUENCE</scope>
    <source>
        <strain evidence="11">Expedition CK06-06</strain>
    </source>
</reference>
<gene>
    <name evidence="11" type="ORF">S12H4_56049</name>
</gene>
<evidence type="ECO:0000256" key="6">
    <source>
        <dbReference type="ARBA" id="ARBA00022970"/>
    </source>
</evidence>
<evidence type="ECO:0008006" key="12">
    <source>
        <dbReference type="Google" id="ProtNLM"/>
    </source>
</evidence>
<comment type="caution">
    <text evidence="11">The sequence shown here is derived from an EMBL/GenBank/DDBJ whole genome shotgun (WGS) entry which is preliminary data.</text>
</comment>
<keyword evidence="7 10" id="KW-1133">Transmembrane helix</keyword>
<evidence type="ECO:0000256" key="9">
    <source>
        <dbReference type="ARBA" id="ARBA00037998"/>
    </source>
</evidence>
<evidence type="ECO:0000256" key="7">
    <source>
        <dbReference type="ARBA" id="ARBA00022989"/>
    </source>
</evidence>
<name>X1W2T6_9ZZZZ</name>
<keyword evidence="6" id="KW-0029">Amino-acid transport</keyword>
<dbReference type="Pfam" id="PF02653">
    <property type="entry name" value="BPD_transp_2"/>
    <property type="match status" value="1"/>
</dbReference>
<evidence type="ECO:0000256" key="8">
    <source>
        <dbReference type="ARBA" id="ARBA00023136"/>
    </source>
</evidence>
<dbReference type="GO" id="GO:0015188">
    <property type="term" value="F:L-isoleucine transmembrane transporter activity"/>
    <property type="evidence" value="ECO:0007669"/>
    <property type="project" value="TreeGrafter"/>
</dbReference>
<organism evidence="11">
    <name type="scientific">marine sediment metagenome</name>
    <dbReference type="NCBI Taxonomy" id="412755"/>
    <lineage>
        <taxon>unclassified sequences</taxon>
        <taxon>metagenomes</taxon>
        <taxon>ecological metagenomes</taxon>
    </lineage>
</organism>
<dbReference type="PANTHER" id="PTHR11795:SF371">
    <property type="entry name" value="HIGH-AFFINITY BRANCHED-CHAIN AMINO ACID TRANSPORT SYSTEM PERMEASE PROTEIN LIVH"/>
    <property type="match status" value="1"/>
</dbReference>
<feature type="non-terminal residue" evidence="11">
    <location>
        <position position="64"/>
    </location>
</feature>
<evidence type="ECO:0000313" key="11">
    <source>
        <dbReference type="EMBL" id="GAJ24270.1"/>
    </source>
</evidence>
<evidence type="ECO:0000256" key="1">
    <source>
        <dbReference type="ARBA" id="ARBA00004651"/>
    </source>
</evidence>
<dbReference type="InterPro" id="IPR052157">
    <property type="entry name" value="BCAA_transport_permease"/>
</dbReference>
<dbReference type="GO" id="GO:0005304">
    <property type="term" value="F:L-valine transmembrane transporter activity"/>
    <property type="evidence" value="ECO:0007669"/>
    <property type="project" value="TreeGrafter"/>
</dbReference>
<dbReference type="GO" id="GO:1903806">
    <property type="term" value="P:L-isoleucine import across plasma membrane"/>
    <property type="evidence" value="ECO:0007669"/>
    <property type="project" value="TreeGrafter"/>
</dbReference>
<dbReference type="AlphaFoldDB" id="X1W2T6"/>